<protein>
    <submittedName>
        <fullName evidence="2">Uncharacterized protein</fullName>
    </submittedName>
</protein>
<evidence type="ECO:0000313" key="3">
    <source>
        <dbReference type="Proteomes" id="UP001187192"/>
    </source>
</evidence>
<keyword evidence="3" id="KW-1185">Reference proteome</keyword>
<evidence type="ECO:0000313" key="2">
    <source>
        <dbReference type="EMBL" id="GMN48393.1"/>
    </source>
</evidence>
<feature type="transmembrane region" description="Helical" evidence="1">
    <location>
        <begin position="33"/>
        <end position="55"/>
    </location>
</feature>
<reference evidence="2" key="1">
    <citation type="submission" date="2023-07" db="EMBL/GenBank/DDBJ databases">
        <title>draft genome sequence of fig (Ficus carica).</title>
        <authorList>
            <person name="Takahashi T."/>
            <person name="Nishimura K."/>
        </authorList>
    </citation>
    <scope>NUCLEOTIDE SEQUENCE</scope>
</reference>
<keyword evidence="1" id="KW-1133">Transmembrane helix</keyword>
<organism evidence="2 3">
    <name type="scientific">Ficus carica</name>
    <name type="common">Common fig</name>
    <dbReference type="NCBI Taxonomy" id="3494"/>
    <lineage>
        <taxon>Eukaryota</taxon>
        <taxon>Viridiplantae</taxon>
        <taxon>Streptophyta</taxon>
        <taxon>Embryophyta</taxon>
        <taxon>Tracheophyta</taxon>
        <taxon>Spermatophyta</taxon>
        <taxon>Magnoliopsida</taxon>
        <taxon>eudicotyledons</taxon>
        <taxon>Gunneridae</taxon>
        <taxon>Pentapetalae</taxon>
        <taxon>rosids</taxon>
        <taxon>fabids</taxon>
        <taxon>Rosales</taxon>
        <taxon>Moraceae</taxon>
        <taxon>Ficeae</taxon>
        <taxon>Ficus</taxon>
    </lineage>
</organism>
<evidence type="ECO:0000256" key="1">
    <source>
        <dbReference type="SAM" id="Phobius"/>
    </source>
</evidence>
<sequence length="58" mass="6189">MGAAACIWWLGLQKERCSGLFVRYSGLGTWEGWAAAGFLCVAACKVQLSAFYLAAADV</sequence>
<dbReference type="Proteomes" id="UP001187192">
    <property type="component" value="Unassembled WGS sequence"/>
</dbReference>
<name>A0AA88A5A6_FICCA</name>
<proteinExistence type="predicted"/>
<keyword evidence="1" id="KW-0812">Transmembrane</keyword>
<dbReference type="AlphaFoldDB" id="A0AA88A5A6"/>
<accession>A0AA88A5A6</accession>
<keyword evidence="1" id="KW-0472">Membrane</keyword>
<gene>
    <name evidence="2" type="ORF">TIFTF001_017578</name>
</gene>
<dbReference type="EMBL" id="BTGU01000028">
    <property type="protein sequence ID" value="GMN48393.1"/>
    <property type="molecule type" value="Genomic_DNA"/>
</dbReference>
<comment type="caution">
    <text evidence="2">The sequence shown here is derived from an EMBL/GenBank/DDBJ whole genome shotgun (WGS) entry which is preliminary data.</text>
</comment>